<dbReference type="Proteomes" id="UP000075391">
    <property type="component" value="Unassembled WGS sequence"/>
</dbReference>
<dbReference type="AlphaFoldDB" id="A0A150WGN4"/>
<keyword evidence="1" id="KW-0732">Signal</keyword>
<feature type="chain" id="PRO_5007572974" evidence="1">
    <location>
        <begin position="20"/>
        <end position="128"/>
    </location>
</feature>
<gene>
    <name evidence="2" type="ORF">AZI85_07535</name>
</gene>
<reference evidence="2 3" key="1">
    <citation type="submission" date="2016-03" db="EMBL/GenBank/DDBJ databases">
        <authorList>
            <person name="Ploux O."/>
        </authorList>
    </citation>
    <scope>NUCLEOTIDE SEQUENCE [LARGE SCALE GENOMIC DNA]</scope>
    <source>
        <strain evidence="2 3">BER2</strain>
    </source>
</reference>
<feature type="signal peptide" evidence="1">
    <location>
        <begin position="1"/>
        <end position="19"/>
    </location>
</feature>
<dbReference type="OrthoDB" id="5293759at2"/>
<protein>
    <submittedName>
        <fullName evidence="2">Uncharacterized protein</fullName>
    </submittedName>
</protein>
<dbReference type="EMBL" id="LUKF01000016">
    <property type="protein sequence ID" value="KYG62045.1"/>
    <property type="molecule type" value="Genomic_DNA"/>
</dbReference>
<evidence type="ECO:0000313" key="3">
    <source>
        <dbReference type="Proteomes" id="UP000075391"/>
    </source>
</evidence>
<dbReference type="RefSeq" id="WP_155724000.1">
    <property type="nucleotide sequence ID" value="NZ_LUKF01000016.1"/>
</dbReference>
<accession>A0A150WGN4</accession>
<evidence type="ECO:0000313" key="2">
    <source>
        <dbReference type="EMBL" id="KYG62045.1"/>
    </source>
</evidence>
<name>A0A150WGN4_BDEBC</name>
<proteinExistence type="predicted"/>
<organism evidence="2 3">
    <name type="scientific">Bdellovibrio bacteriovorus</name>
    <dbReference type="NCBI Taxonomy" id="959"/>
    <lineage>
        <taxon>Bacteria</taxon>
        <taxon>Pseudomonadati</taxon>
        <taxon>Bdellovibrionota</taxon>
        <taxon>Bdellovibrionia</taxon>
        <taxon>Bdellovibrionales</taxon>
        <taxon>Pseudobdellovibrionaceae</taxon>
        <taxon>Bdellovibrio</taxon>
    </lineage>
</organism>
<comment type="caution">
    <text evidence="2">The sequence shown here is derived from an EMBL/GenBank/DDBJ whole genome shotgun (WGS) entry which is preliminary data.</text>
</comment>
<evidence type="ECO:0000256" key="1">
    <source>
        <dbReference type="SAM" id="SignalP"/>
    </source>
</evidence>
<sequence>MMKLLIFMSLIFGSVMASANDVTALTVESGKQQDQYYSYNFGSTWVNSRMYADFSLTAGEQQVDLEGISIRGQAYDATTNCPKILPPRQTCWTRVFFWPPFEGHYYGDLMFYLKNSTIYIRLYGWAHR</sequence>